<dbReference type="RefSeq" id="WP_344161885.1">
    <property type="nucleotide sequence ID" value="NZ_BAAANF010000023.1"/>
</dbReference>
<organism evidence="1 2">
    <name type="scientific">Kribbella yunnanensis</name>
    <dbReference type="NCBI Taxonomy" id="190194"/>
    <lineage>
        <taxon>Bacteria</taxon>
        <taxon>Bacillati</taxon>
        <taxon>Actinomycetota</taxon>
        <taxon>Actinomycetes</taxon>
        <taxon>Propionibacteriales</taxon>
        <taxon>Kribbellaceae</taxon>
        <taxon>Kribbella</taxon>
    </lineage>
</organism>
<gene>
    <name evidence="1" type="ORF">GCM10009745_69620</name>
</gene>
<dbReference type="EMBL" id="BAAANF010000023">
    <property type="protein sequence ID" value="GAA1711604.1"/>
    <property type="molecule type" value="Genomic_DNA"/>
</dbReference>
<reference evidence="1 2" key="1">
    <citation type="journal article" date="2019" name="Int. J. Syst. Evol. Microbiol.">
        <title>The Global Catalogue of Microorganisms (GCM) 10K type strain sequencing project: providing services to taxonomists for standard genome sequencing and annotation.</title>
        <authorList>
            <consortium name="The Broad Institute Genomics Platform"/>
            <consortium name="The Broad Institute Genome Sequencing Center for Infectious Disease"/>
            <person name="Wu L."/>
            <person name="Ma J."/>
        </authorList>
    </citation>
    <scope>NUCLEOTIDE SEQUENCE [LARGE SCALE GENOMIC DNA]</scope>
    <source>
        <strain evidence="1 2">JCM 14307</strain>
    </source>
</reference>
<name>A0ABN2IU80_9ACTN</name>
<protein>
    <submittedName>
        <fullName evidence="1">Uncharacterized protein</fullName>
    </submittedName>
</protein>
<evidence type="ECO:0000313" key="1">
    <source>
        <dbReference type="EMBL" id="GAA1711604.1"/>
    </source>
</evidence>
<proteinExistence type="predicted"/>
<sequence>MIDLKRINIRIGGENSQYLNVDLDGREVGFFEISGRNTLRQRSHEARHDYILDEVRRVIEPVVIAMGRCLVGKALAP</sequence>
<keyword evidence="2" id="KW-1185">Reference proteome</keyword>
<comment type="caution">
    <text evidence="1">The sequence shown here is derived from an EMBL/GenBank/DDBJ whole genome shotgun (WGS) entry which is preliminary data.</text>
</comment>
<dbReference type="Proteomes" id="UP001500280">
    <property type="component" value="Unassembled WGS sequence"/>
</dbReference>
<evidence type="ECO:0000313" key="2">
    <source>
        <dbReference type="Proteomes" id="UP001500280"/>
    </source>
</evidence>
<accession>A0ABN2IU80</accession>